<evidence type="ECO:0000313" key="2">
    <source>
        <dbReference type="EMBL" id="HGU31301.1"/>
    </source>
</evidence>
<name>A0A7C4MLB6_9BACT</name>
<gene>
    <name evidence="2" type="ORF">ENS29_00420</name>
</gene>
<sequence length="101" mass="11591">MTCHIELHPEAVKDFASLDASVQKEIARKIDALSENPFLGKPLGNKMGINLSGFFKLYAVRKKYRIVYRLIGDRLEVIENVGIGKREREEIYKLIGKRTNK</sequence>
<accession>A0A7C4MLB6</accession>
<dbReference type="AlphaFoldDB" id="A0A7C4MLB6"/>
<dbReference type="SUPFAM" id="SSF143011">
    <property type="entry name" value="RelE-like"/>
    <property type="match status" value="1"/>
</dbReference>
<dbReference type="EMBL" id="DSUH01000011">
    <property type="protein sequence ID" value="HGU31301.1"/>
    <property type="molecule type" value="Genomic_DNA"/>
</dbReference>
<protein>
    <submittedName>
        <fullName evidence="2">Addiction module toxin RelE</fullName>
    </submittedName>
</protein>
<reference evidence="2" key="1">
    <citation type="journal article" date="2020" name="mSystems">
        <title>Genome- and Community-Level Interaction Insights into Carbon Utilization and Element Cycling Functions of Hydrothermarchaeota in Hydrothermal Sediment.</title>
        <authorList>
            <person name="Zhou Z."/>
            <person name="Liu Y."/>
            <person name="Xu W."/>
            <person name="Pan J."/>
            <person name="Luo Z.H."/>
            <person name="Li M."/>
        </authorList>
    </citation>
    <scope>NUCLEOTIDE SEQUENCE [LARGE SCALE GENOMIC DNA]</scope>
    <source>
        <strain evidence="2">SpSt-477</strain>
    </source>
</reference>
<comment type="caution">
    <text evidence="2">The sequence shown here is derived from an EMBL/GenBank/DDBJ whole genome shotgun (WGS) entry which is preliminary data.</text>
</comment>
<evidence type="ECO:0000256" key="1">
    <source>
        <dbReference type="ARBA" id="ARBA00022649"/>
    </source>
</evidence>
<dbReference type="Gene3D" id="3.30.2310.20">
    <property type="entry name" value="RelE-like"/>
    <property type="match status" value="1"/>
</dbReference>
<organism evidence="2">
    <name type="scientific">Desulfatirhabdium butyrativorans</name>
    <dbReference type="NCBI Taxonomy" id="340467"/>
    <lineage>
        <taxon>Bacteria</taxon>
        <taxon>Pseudomonadati</taxon>
        <taxon>Thermodesulfobacteriota</taxon>
        <taxon>Desulfobacteria</taxon>
        <taxon>Desulfobacterales</taxon>
        <taxon>Desulfatirhabdiaceae</taxon>
        <taxon>Desulfatirhabdium</taxon>
    </lineage>
</organism>
<dbReference type="InterPro" id="IPR035093">
    <property type="entry name" value="RelE/ParE_toxin_dom_sf"/>
</dbReference>
<keyword evidence="1" id="KW-1277">Toxin-antitoxin system</keyword>
<dbReference type="Pfam" id="PF05016">
    <property type="entry name" value="ParE_toxin"/>
    <property type="match status" value="1"/>
</dbReference>
<dbReference type="InterPro" id="IPR007712">
    <property type="entry name" value="RelE/ParE_toxin"/>
</dbReference>
<proteinExistence type="predicted"/>